<evidence type="ECO:0000256" key="6">
    <source>
        <dbReference type="SAM" id="Phobius"/>
    </source>
</evidence>
<accession>A0ABY4YDD6</accession>
<evidence type="ECO:0000256" key="5">
    <source>
        <dbReference type="ARBA" id="ARBA00023136"/>
    </source>
</evidence>
<dbReference type="InterPro" id="IPR006696">
    <property type="entry name" value="DUF423"/>
</dbReference>
<organism evidence="7 8">
    <name type="scientific">Legionella lytica</name>
    <dbReference type="NCBI Taxonomy" id="96232"/>
    <lineage>
        <taxon>Bacteria</taxon>
        <taxon>Pseudomonadati</taxon>
        <taxon>Pseudomonadota</taxon>
        <taxon>Gammaproteobacteria</taxon>
        <taxon>Legionellales</taxon>
        <taxon>Legionellaceae</taxon>
        <taxon>Legionella</taxon>
    </lineage>
</organism>
<protein>
    <submittedName>
        <fullName evidence="7">DUF423 domain-containing protein</fullName>
    </submittedName>
</protein>
<feature type="transmembrane region" description="Helical" evidence="6">
    <location>
        <begin position="12"/>
        <end position="29"/>
    </location>
</feature>
<feature type="transmembrane region" description="Helical" evidence="6">
    <location>
        <begin position="79"/>
        <end position="100"/>
    </location>
</feature>
<geneLocation type="plasmid" evidence="7 8">
    <name>pLlyPCM2298_1</name>
</geneLocation>
<name>A0ABY4YDD6_9GAMM</name>
<dbReference type="EMBL" id="CP071528">
    <property type="protein sequence ID" value="USQ15452.1"/>
    <property type="molecule type" value="Genomic_DNA"/>
</dbReference>
<comment type="subcellular location">
    <subcellularLocation>
        <location evidence="1">Membrane</location>
        <topology evidence="1">Multi-pass membrane protein</topology>
    </subcellularLocation>
</comment>
<evidence type="ECO:0000256" key="1">
    <source>
        <dbReference type="ARBA" id="ARBA00004141"/>
    </source>
</evidence>
<dbReference type="Pfam" id="PF04241">
    <property type="entry name" value="DUF423"/>
    <property type="match status" value="1"/>
</dbReference>
<evidence type="ECO:0000256" key="4">
    <source>
        <dbReference type="ARBA" id="ARBA00022989"/>
    </source>
</evidence>
<keyword evidence="4 6" id="KW-1133">Transmembrane helix</keyword>
<dbReference type="PANTHER" id="PTHR43461:SF1">
    <property type="entry name" value="TRANSMEMBRANE PROTEIN 256"/>
    <property type="match status" value="1"/>
</dbReference>
<keyword evidence="8" id="KW-1185">Reference proteome</keyword>
<dbReference type="Proteomes" id="UP001057474">
    <property type="component" value="Plasmid pLlyPCM2298_1"/>
</dbReference>
<evidence type="ECO:0000256" key="2">
    <source>
        <dbReference type="ARBA" id="ARBA00009694"/>
    </source>
</evidence>
<evidence type="ECO:0000313" key="7">
    <source>
        <dbReference type="EMBL" id="USQ15452.1"/>
    </source>
</evidence>
<keyword evidence="7" id="KW-0614">Plasmid</keyword>
<keyword evidence="3 6" id="KW-0812">Transmembrane</keyword>
<dbReference type="PANTHER" id="PTHR43461">
    <property type="entry name" value="TRANSMEMBRANE PROTEIN 256"/>
    <property type="match status" value="1"/>
</dbReference>
<feature type="transmembrane region" description="Helical" evidence="6">
    <location>
        <begin position="49"/>
        <end position="67"/>
    </location>
</feature>
<evidence type="ECO:0000313" key="8">
    <source>
        <dbReference type="Proteomes" id="UP001057474"/>
    </source>
</evidence>
<feature type="transmembrane region" description="Helical" evidence="6">
    <location>
        <begin position="106"/>
        <end position="126"/>
    </location>
</feature>
<keyword evidence="5 6" id="KW-0472">Membrane</keyword>
<dbReference type="RefSeq" id="WP_252582703.1">
    <property type="nucleotide sequence ID" value="NZ_CP071528.1"/>
</dbReference>
<comment type="similarity">
    <text evidence="2">Belongs to the UPF0382 family.</text>
</comment>
<proteinExistence type="inferred from homology"/>
<sequence length="129" mass="14229">MTSISEIVKRFIAAGALFALLATILGAFATHGLQGTFSVEQMKIFQTGIFYQFVHSLSLIMIGLFLIHTNFRLVRWAGYLFCVGILLFSGSLYLLCIVKVKPLGIITPIGGICFIMGWLSLILGVYKHP</sequence>
<reference evidence="7" key="1">
    <citation type="submission" date="2021-03" db="EMBL/GenBank/DDBJ databases">
        <title>Legionella lytica PCM 2298.</title>
        <authorList>
            <person name="Koper P."/>
        </authorList>
    </citation>
    <scope>NUCLEOTIDE SEQUENCE</scope>
    <source>
        <strain evidence="7">PCM 2298</strain>
        <plasmid evidence="7">pLlyPCM2298_1</plasmid>
    </source>
</reference>
<gene>
    <name evidence="7" type="ORF">J2N86_14520</name>
</gene>
<evidence type="ECO:0000256" key="3">
    <source>
        <dbReference type="ARBA" id="ARBA00022692"/>
    </source>
</evidence>